<keyword evidence="6 8" id="KW-0446">Lipid-binding</keyword>
<dbReference type="InterPro" id="IPR038454">
    <property type="entry name" value="DnaA_N_sf"/>
</dbReference>
<dbReference type="InterPro" id="IPR013159">
    <property type="entry name" value="DnaA_C"/>
</dbReference>
<feature type="region of interest" description="Domain III, AAA+ region" evidence="8">
    <location>
        <begin position="123"/>
        <end position="339"/>
    </location>
</feature>
<dbReference type="CDD" id="cd06571">
    <property type="entry name" value="Bac_DnaA_C"/>
    <property type="match status" value="1"/>
</dbReference>
<feature type="domain" description="AAA+ ATPase" evidence="13">
    <location>
        <begin position="156"/>
        <end position="284"/>
    </location>
</feature>
<evidence type="ECO:0000313" key="15">
    <source>
        <dbReference type="EMBL" id="AUW92575.1"/>
    </source>
</evidence>
<evidence type="ECO:0000256" key="2">
    <source>
        <dbReference type="ARBA" id="ARBA00022490"/>
    </source>
</evidence>
<keyword evidence="5 8" id="KW-0067">ATP-binding</keyword>
<keyword evidence="4 8" id="KW-0547">Nucleotide-binding</keyword>
<gene>
    <name evidence="8" type="primary">dnaA</name>
    <name evidence="15" type="ORF">BXT84_00250</name>
</gene>
<evidence type="ECO:0000256" key="10">
    <source>
        <dbReference type="RuleBase" id="RU000577"/>
    </source>
</evidence>
<reference evidence="15 16" key="1">
    <citation type="journal article" date="2019" name="Sci. Rep.">
        <title>Sulfobacillus thermotolerans: new insights into resistance and metabolic capacities of acidophilic chemolithotrophs.</title>
        <authorList>
            <person name="Panyushkina A.E."/>
            <person name="Babenko V.V."/>
            <person name="Nikitina A.S."/>
            <person name="Selezneva O.V."/>
            <person name="Tsaplina I.A."/>
            <person name="Letarova M.A."/>
            <person name="Kostryukova E.S."/>
            <person name="Letarov A.V."/>
        </authorList>
    </citation>
    <scope>NUCLEOTIDE SEQUENCE [LARGE SCALE GENOMIC DNA]</scope>
    <source>
        <strain evidence="15 16">Kr1</strain>
    </source>
</reference>
<evidence type="ECO:0000256" key="6">
    <source>
        <dbReference type="ARBA" id="ARBA00023121"/>
    </source>
</evidence>
<dbReference type="InterPro" id="IPR024633">
    <property type="entry name" value="DnaA_N_dom"/>
</dbReference>
<feature type="domain" description="Chromosomal replication initiator DnaA C-terminal" evidence="14">
    <location>
        <begin position="368"/>
        <end position="437"/>
    </location>
</feature>
<dbReference type="HAMAP" id="MF_00377">
    <property type="entry name" value="DnaA_bact"/>
    <property type="match status" value="1"/>
</dbReference>
<dbReference type="SMART" id="SM00382">
    <property type="entry name" value="AAA"/>
    <property type="match status" value="1"/>
</dbReference>
<dbReference type="InterPro" id="IPR018312">
    <property type="entry name" value="Chromosome_initiator_DnaA_CS"/>
</dbReference>
<feature type="region of interest" description="Domain I, interacts with DnaA modulators" evidence="8">
    <location>
        <begin position="1"/>
        <end position="93"/>
    </location>
</feature>
<dbReference type="SUPFAM" id="SSF52540">
    <property type="entry name" value="P-loop containing nucleoside triphosphate hydrolases"/>
    <property type="match status" value="1"/>
</dbReference>
<feature type="region of interest" description="Disordered" evidence="12">
    <location>
        <begin position="88"/>
        <end position="120"/>
    </location>
</feature>
<evidence type="ECO:0000256" key="4">
    <source>
        <dbReference type="ARBA" id="ARBA00022741"/>
    </source>
</evidence>
<dbReference type="NCBIfam" id="TIGR00362">
    <property type="entry name" value="DnaA"/>
    <property type="match status" value="1"/>
</dbReference>
<feature type="compositionally biased region" description="Basic and acidic residues" evidence="12">
    <location>
        <begin position="107"/>
        <end position="120"/>
    </location>
</feature>
<proteinExistence type="inferred from homology"/>
<dbReference type="InterPro" id="IPR027417">
    <property type="entry name" value="P-loop_NTPase"/>
</dbReference>
<sequence length="461" mass="52090">MLEVGLEGLWADTVARLESELSTPSMETWVRQVFPLSLDDGVLDLAVPSDFVRQIIASRYAGLLRDVLTKSAGRPIEVHLVLTPKAPETLDEEKPVPIPPPQSVRPAPKESAPEPQESEFHTRLNPKYVFEAFVVGVSNRFAHAACQAVAEMPARAYNPLFLYGGVGLGKTHLMHAIGHQVLSVNREARVLYVSSENFTNEMINAIRDDKMVRFRQRYRNIDVLLIDDIQFVAGKERTQEEFFHTFEALHGAHKQIVISSDRPPKDIPTLEERLRSRFEWGLITDIQPPDLETRIAILAKKAQLEDLQVPDSVLQFIAARIDTNIRELEGALIRVMAYGSITRQSLTAELAMEALKDVIPNSRPKAITIRLIQEEVAKHFDMRVEDLKAKKRTRAVAFPRQVAMYIARSLTDASLPRIGEEFGGRDHTTVIHACEKIDRERHEDAQLAQILEAISKRIKSR</sequence>
<dbReference type="InterPro" id="IPR001957">
    <property type="entry name" value="Chromosome_initiator_DnaA"/>
</dbReference>
<comment type="subunit">
    <text evidence="8">Oligomerizes as a right-handed, spiral filament on DNA at oriC.</text>
</comment>
<dbReference type="PROSITE" id="PS01008">
    <property type="entry name" value="DNAA"/>
    <property type="match status" value="1"/>
</dbReference>
<keyword evidence="7 8" id="KW-0238">DNA-binding</keyword>
<feature type="binding site" evidence="8">
    <location>
        <position position="170"/>
    </location>
    <ligand>
        <name>ATP</name>
        <dbReference type="ChEBI" id="CHEBI:30616"/>
    </ligand>
</feature>
<feature type="binding site" evidence="8">
    <location>
        <position position="167"/>
    </location>
    <ligand>
        <name>ATP</name>
        <dbReference type="ChEBI" id="CHEBI:30616"/>
    </ligand>
</feature>
<comment type="function">
    <text evidence="8 10">Plays an essential role in the initiation and regulation of chromosomal replication. ATP-DnaA binds to the origin of replication (oriC) to initiate formation of the DNA replication initiation complex once per cell cycle. Binds the DnaA box (a 9 base pair repeat at the origin) and separates the double-stranded (ds)DNA. Forms a right-handed helical filament on oriC DNA; dsDNA binds to the exterior of the filament while single-stranded (ss)DNA is stabiized in the filament's interior. The ATP-DnaA-oriC complex binds and stabilizes one strand of the AT-rich DNA unwinding element (DUE), permitting loading of DNA polymerase. After initiation quickly degrades to an ADP-DnaA complex that is not apt for DNA replication. Binds acidic phospholipids.</text>
</comment>
<keyword evidence="2 8" id="KW-0963">Cytoplasm</keyword>
<dbReference type="InterPro" id="IPR013317">
    <property type="entry name" value="DnaA_dom"/>
</dbReference>
<comment type="similarity">
    <text evidence="1 8 11">Belongs to the DnaA family.</text>
</comment>
<comment type="domain">
    <text evidence="8">Domain I is involved in oligomerization and binding regulators, domain II is flexibile and of varying length in different bacteria, domain III forms the AAA+ region, while domain IV binds dsDNA.</text>
</comment>
<dbReference type="Proteomes" id="UP000325292">
    <property type="component" value="Chromosome"/>
</dbReference>
<feature type="binding site" evidence="8">
    <location>
        <position position="169"/>
    </location>
    <ligand>
        <name>ATP</name>
        <dbReference type="ChEBI" id="CHEBI:30616"/>
    </ligand>
</feature>
<dbReference type="PRINTS" id="PR00051">
    <property type="entry name" value="DNAA"/>
</dbReference>
<evidence type="ECO:0000256" key="5">
    <source>
        <dbReference type="ARBA" id="ARBA00022840"/>
    </source>
</evidence>
<dbReference type="Gene3D" id="3.30.300.180">
    <property type="match status" value="1"/>
</dbReference>
<dbReference type="PANTHER" id="PTHR30050:SF2">
    <property type="entry name" value="CHROMOSOMAL REPLICATION INITIATOR PROTEIN DNAA"/>
    <property type="match status" value="1"/>
</dbReference>
<evidence type="ECO:0000256" key="7">
    <source>
        <dbReference type="ARBA" id="ARBA00023125"/>
    </source>
</evidence>
<feature type="binding site" evidence="8">
    <location>
        <position position="171"/>
    </location>
    <ligand>
        <name>ATP</name>
        <dbReference type="ChEBI" id="CHEBI:30616"/>
    </ligand>
</feature>
<dbReference type="SUPFAM" id="SSF48295">
    <property type="entry name" value="TrpR-like"/>
    <property type="match status" value="1"/>
</dbReference>
<dbReference type="Gene3D" id="1.10.1750.10">
    <property type="match status" value="1"/>
</dbReference>
<dbReference type="Pfam" id="PF00308">
    <property type="entry name" value="Bac_DnaA"/>
    <property type="match status" value="1"/>
</dbReference>
<dbReference type="CDD" id="cd00009">
    <property type="entry name" value="AAA"/>
    <property type="match status" value="1"/>
</dbReference>
<accession>A0ABN5GVY4</accession>
<feature type="region of interest" description="Domain IV, binds dsDNA" evidence="8">
    <location>
        <begin position="340"/>
        <end position="461"/>
    </location>
</feature>
<protein>
    <recommendedName>
        <fullName evidence="8 9">Chromosomal replication initiator protein DnaA</fullName>
    </recommendedName>
</protein>
<evidence type="ECO:0000256" key="3">
    <source>
        <dbReference type="ARBA" id="ARBA00022705"/>
    </source>
</evidence>
<organism evidence="15 16">
    <name type="scientific">Sulfobacillus thermotolerans</name>
    <dbReference type="NCBI Taxonomy" id="338644"/>
    <lineage>
        <taxon>Bacteria</taxon>
        <taxon>Bacillati</taxon>
        <taxon>Bacillota</taxon>
        <taxon>Clostridia</taxon>
        <taxon>Eubacteriales</taxon>
        <taxon>Clostridiales Family XVII. Incertae Sedis</taxon>
        <taxon>Sulfobacillus</taxon>
    </lineage>
</organism>
<comment type="subcellular location">
    <subcellularLocation>
        <location evidence="8">Cytoplasm</location>
    </subcellularLocation>
</comment>
<dbReference type="InterPro" id="IPR003593">
    <property type="entry name" value="AAA+_ATPase"/>
</dbReference>
<evidence type="ECO:0000256" key="12">
    <source>
        <dbReference type="SAM" id="MobiDB-lite"/>
    </source>
</evidence>
<keyword evidence="16" id="KW-1185">Reference proteome</keyword>
<dbReference type="Pfam" id="PF11638">
    <property type="entry name" value="DnaA_N"/>
    <property type="match status" value="1"/>
</dbReference>
<evidence type="ECO:0000256" key="1">
    <source>
        <dbReference type="ARBA" id="ARBA00006583"/>
    </source>
</evidence>
<dbReference type="InterPro" id="IPR020591">
    <property type="entry name" value="Chromosome_initiator_DnaA-like"/>
</dbReference>
<comment type="caution">
    <text evidence="8">Lacks conserved residue(s) required for the propagation of feature annotation.</text>
</comment>
<dbReference type="SMART" id="SM00760">
    <property type="entry name" value="Bac_DnaA_C"/>
    <property type="match status" value="1"/>
</dbReference>
<evidence type="ECO:0000256" key="9">
    <source>
        <dbReference type="NCBIfam" id="TIGR00362"/>
    </source>
</evidence>
<dbReference type="PANTHER" id="PTHR30050">
    <property type="entry name" value="CHROMOSOMAL REPLICATION INITIATOR PROTEIN DNAA"/>
    <property type="match status" value="1"/>
</dbReference>
<evidence type="ECO:0000313" key="16">
    <source>
        <dbReference type="Proteomes" id="UP000325292"/>
    </source>
</evidence>
<evidence type="ECO:0000259" key="13">
    <source>
        <dbReference type="SMART" id="SM00382"/>
    </source>
</evidence>
<dbReference type="EMBL" id="CP019454">
    <property type="protein sequence ID" value="AUW92575.1"/>
    <property type="molecule type" value="Genomic_DNA"/>
</dbReference>
<name>A0ABN5GVY4_9FIRM</name>
<dbReference type="InterPro" id="IPR010921">
    <property type="entry name" value="Trp_repressor/repl_initiator"/>
</dbReference>
<evidence type="ECO:0000256" key="8">
    <source>
        <dbReference type="HAMAP-Rule" id="MF_00377"/>
    </source>
</evidence>
<dbReference type="Pfam" id="PF08299">
    <property type="entry name" value="Bac_DnaA_C"/>
    <property type="match status" value="1"/>
</dbReference>
<dbReference type="NCBIfam" id="NF010686">
    <property type="entry name" value="PRK14086.1"/>
    <property type="match status" value="1"/>
</dbReference>
<keyword evidence="3 8" id="KW-0235">DNA replication</keyword>
<evidence type="ECO:0000256" key="11">
    <source>
        <dbReference type="RuleBase" id="RU004227"/>
    </source>
</evidence>
<dbReference type="Gene3D" id="3.40.50.300">
    <property type="entry name" value="P-loop containing nucleotide triphosphate hydrolases"/>
    <property type="match status" value="1"/>
</dbReference>
<dbReference type="Gene3D" id="1.10.8.60">
    <property type="match status" value="1"/>
</dbReference>
<evidence type="ECO:0000259" key="14">
    <source>
        <dbReference type="SMART" id="SM00760"/>
    </source>
</evidence>